<organism evidence="2">
    <name type="scientific">marine sediment metagenome</name>
    <dbReference type="NCBI Taxonomy" id="412755"/>
    <lineage>
        <taxon>unclassified sequences</taxon>
        <taxon>metagenomes</taxon>
        <taxon>ecological metagenomes</taxon>
    </lineage>
</organism>
<name>X1SZF7_9ZZZZ</name>
<dbReference type="EMBL" id="BARW01014855">
    <property type="protein sequence ID" value="GAI80735.1"/>
    <property type="molecule type" value="Genomic_DNA"/>
</dbReference>
<dbReference type="AlphaFoldDB" id="X1SZF7"/>
<sequence>EWLGISPALFSALLILMAVAMFWVAEKADIKFARPDIKKEL</sequence>
<feature type="transmembrane region" description="Helical" evidence="1">
    <location>
        <begin position="6"/>
        <end position="25"/>
    </location>
</feature>
<feature type="non-terminal residue" evidence="2">
    <location>
        <position position="1"/>
    </location>
</feature>
<keyword evidence="1" id="KW-0472">Membrane</keyword>
<comment type="caution">
    <text evidence="2">The sequence shown here is derived from an EMBL/GenBank/DDBJ whole genome shotgun (WGS) entry which is preliminary data.</text>
</comment>
<keyword evidence="1" id="KW-1133">Transmembrane helix</keyword>
<protein>
    <submittedName>
        <fullName evidence="2">Uncharacterized protein</fullName>
    </submittedName>
</protein>
<keyword evidence="1" id="KW-0812">Transmembrane</keyword>
<reference evidence="2" key="1">
    <citation type="journal article" date="2014" name="Front. Microbiol.">
        <title>High frequency of phylogenetically diverse reductive dehalogenase-homologous genes in deep subseafloor sedimentary metagenomes.</title>
        <authorList>
            <person name="Kawai M."/>
            <person name="Futagami T."/>
            <person name="Toyoda A."/>
            <person name="Takaki Y."/>
            <person name="Nishi S."/>
            <person name="Hori S."/>
            <person name="Arai W."/>
            <person name="Tsubouchi T."/>
            <person name="Morono Y."/>
            <person name="Uchiyama I."/>
            <person name="Ito T."/>
            <person name="Fujiyama A."/>
            <person name="Inagaki F."/>
            <person name="Takami H."/>
        </authorList>
    </citation>
    <scope>NUCLEOTIDE SEQUENCE</scope>
    <source>
        <strain evidence="2">Expedition CK06-06</strain>
    </source>
</reference>
<accession>X1SZF7</accession>
<proteinExistence type="predicted"/>
<evidence type="ECO:0000313" key="2">
    <source>
        <dbReference type="EMBL" id="GAI80735.1"/>
    </source>
</evidence>
<evidence type="ECO:0000256" key="1">
    <source>
        <dbReference type="SAM" id="Phobius"/>
    </source>
</evidence>
<gene>
    <name evidence="2" type="ORF">S12H4_26216</name>
</gene>